<accession>A0A087LWI3</accession>
<evidence type="ECO:0000256" key="1">
    <source>
        <dbReference type="SAM" id="SignalP"/>
    </source>
</evidence>
<keyword evidence="1" id="KW-0732">Signal</keyword>
<dbReference type="STRING" id="46914.JP75_23590"/>
<reference evidence="2 3" key="1">
    <citation type="submission" date="2014-08" db="EMBL/GenBank/DDBJ databases">
        <authorList>
            <person name="Hassan Y.I."/>
            <person name="Lepp D."/>
            <person name="Zhou T."/>
        </authorList>
    </citation>
    <scope>NUCLEOTIDE SEQUENCE [LARGE SCALE GENOMIC DNA]</scope>
    <source>
        <strain evidence="2 3">IFO13584</strain>
    </source>
</reference>
<name>A0A087LWI3_9HYPH</name>
<proteinExistence type="predicted"/>
<protein>
    <submittedName>
        <fullName evidence="2">Uncharacterized protein</fullName>
    </submittedName>
</protein>
<dbReference type="OrthoDB" id="9815249at2"/>
<dbReference type="RefSeq" id="WP_035087229.1">
    <property type="nucleotide sequence ID" value="NZ_JQGC01000033.1"/>
</dbReference>
<feature type="chain" id="PRO_5001825714" evidence="1">
    <location>
        <begin position="22"/>
        <end position="429"/>
    </location>
</feature>
<evidence type="ECO:0000313" key="2">
    <source>
        <dbReference type="EMBL" id="KFL28986.1"/>
    </source>
</evidence>
<keyword evidence="3" id="KW-1185">Reference proteome</keyword>
<dbReference type="Proteomes" id="UP000028981">
    <property type="component" value="Unassembled WGS sequence"/>
</dbReference>
<feature type="signal peptide" evidence="1">
    <location>
        <begin position="1"/>
        <end position="21"/>
    </location>
</feature>
<comment type="caution">
    <text evidence="2">The sequence shown here is derived from an EMBL/GenBank/DDBJ whole genome shotgun (WGS) entry which is preliminary data.</text>
</comment>
<organism evidence="2 3">
    <name type="scientific">Devosia riboflavina</name>
    <dbReference type="NCBI Taxonomy" id="46914"/>
    <lineage>
        <taxon>Bacteria</taxon>
        <taxon>Pseudomonadati</taxon>
        <taxon>Pseudomonadota</taxon>
        <taxon>Alphaproteobacteria</taxon>
        <taxon>Hyphomicrobiales</taxon>
        <taxon>Devosiaceae</taxon>
        <taxon>Devosia</taxon>
    </lineage>
</organism>
<evidence type="ECO:0000313" key="3">
    <source>
        <dbReference type="Proteomes" id="UP000028981"/>
    </source>
</evidence>
<dbReference type="AlphaFoldDB" id="A0A087LWI3"/>
<dbReference type="EMBL" id="JQGC01000033">
    <property type="protein sequence ID" value="KFL28986.1"/>
    <property type="molecule type" value="Genomic_DNA"/>
</dbReference>
<sequence>MRIFTAAAGLALALSAGAAQAGEAGDQLAQSLYDGTISDLAARSTAACDAGEGDACFALGLDGFITAYETFAQGLYRHGAVTPNSPAMAMLLGMGLDTPAAPANPNPEPLTYEQFRDLLDTFSKTLDTAAGHMKQAGEGTPFVIHIDPLQVRIDLDGNGEAGVGETLGALLGEAGEFVDIPAPDAPPPGKTKSKGTEPTENTIIGFDNADAIWFAGYASISATPVEIILAHDFSDFFNAYFHRIFPKAGLPMQEFSRGEGTLMMDADSDAFIADIVAAIHTADFPVIDQPRLAAVLGRLSAITALSRQNWEMILAETDDDRELLPSPTQTSLVPDQTITEDVVKAWLATLDQLDLIINGELLLPHWRFSKGFNLKTYFETATETDLVMLFTGHDALPYLSDGPVADAAAFAELNRVMGDEWPMFALWFN</sequence>
<gene>
    <name evidence="2" type="ORF">JP75_23590</name>
</gene>